<reference evidence="7" key="2">
    <citation type="submission" date="2024-04" db="EMBL/GenBank/DDBJ databases">
        <authorList>
            <person name="Chen Y."/>
            <person name="Shah S."/>
            <person name="Dougan E. K."/>
            <person name="Thang M."/>
            <person name="Chan C."/>
        </authorList>
    </citation>
    <scope>NUCLEOTIDE SEQUENCE [LARGE SCALE GENOMIC DNA]</scope>
</reference>
<keyword evidence="9" id="KW-1185">Reference proteome</keyword>
<dbReference type="InterPro" id="IPR000421">
    <property type="entry name" value="FA58C"/>
</dbReference>
<feature type="coiled-coil region" evidence="2">
    <location>
        <begin position="431"/>
        <end position="482"/>
    </location>
</feature>
<evidence type="ECO:0000313" key="7">
    <source>
        <dbReference type="EMBL" id="CAL1158155.1"/>
    </source>
</evidence>
<dbReference type="SUPFAM" id="SSF49785">
    <property type="entry name" value="Galactose-binding domain-like"/>
    <property type="match status" value="1"/>
</dbReference>
<dbReference type="PANTHER" id="PTHR24543:SF325">
    <property type="entry name" value="F5_8 TYPE C DOMAIN-CONTAINING PROTEIN"/>
    <property type="match status" value="1"/>
</dbReference>
<evidence type="ECO:0000259" key="4">
    <source>
        <dbReference type="PROSITE" id="PS50022"/>
    </source>
</evidence>
<dbReference type="Gene3D" id="1.10.238.10">
    <property type="entry name" value="EF-hand"/>
    <property type="match status" value="1"/>
</dbReference>
<feature type="domain" description="EF-hand" evidence="5">
    <location>
        <begin position="613"/>
        <end position="648"/>
    </location>
</feature>
<dbReference type="Gene3D" id="2.60.120.260">
    <property type="entry name" value="Galactose-binding domain-like"/>
    <property type="match status" value="1"/>
</dbReference>
<comment type="caution">
    <text evidence="6">The sequence shown here is derived from an EMBL/GenBank/DDBJ whole genome shotgun (WGS) entry which is preliminary data.</text>
</comment>
<protein>
    <submittedName>
        <fullName evidence="8">EF-hand domain-containing protein</fullName>
    </submittedName>
</protein>
<evidence type="ECO:0000313" key="8">
    <source>
        <dbReference type="EMBL" id="CAL4792092.1"/>
    </source>
</evidence>
<dbReference type="PROSITE" id="PS00018">
    <property type="entry name" value="EF_HAND_1"/>
    <property type="match status" value="1"/>
</dbReference>
<dbReference type="EMBL" id="CAMXCT020003492">
    <property type="protein sequence ID" value="CAL1158155.1"/>
    <property type="molecule type" value="Genomic_DNA"/>
</dbReference>
<name>A0A9P1GBJ9_9DINO</name>
<organism evidence="6">
    <name type="scientific">Cladocopium goreaui</name>
    <dbReference type="NCBI Taxonomy" id="2562237"/>
    <lineage>
        <taxon>Eukaryota</taxon>
        <taxon>Sar</taxon>
        <taxon>Alveolata</taxon>
        <taxon>Dinophyceae</taxon>
        <taxon>Suessiales</taxon>
        <taxon>Symbiodiniaceae</taxon>
        <taxon>Cladocopium</taxon>
    </lineage>
</organism>
<dbReference type="GO" id="GO:0005509">
    <property type="term" value="F:calcium ion binding"/>
    <property type="evidence" value="ECO:0007669"/>
    <property type="project" value="InterPro"/>
</dbReference>
<dbReference type="PROSITE" id="PS50222">
    <property type="entry name" value="EF_HAND_2"/>
    <property type="match status" value="1"/>
</dbReference>
<dbReference type="InterPro" id="IPR018247">
    <property type="entry name" value="EF_Hand_1_Ca_BS"/>
</dbReference>
<dbReference type="EMBL" id="CAMXCT010003492">
    <property type="protein sequence ID" value="CAI4004780.1"/>
    <property type="molecule type" value="Genomic_DNA"/>
</dbReference>
<dbReference type="EMBL" id="CAMXCT030003492">
    <property type="protein sequence ID" value="CAL4792092.1"/>
    <property type="molecule type" value="Genomic_DNA"/>
</dbReference>
<dbReference type="AlphaFoldDB" id="A0A9P1GBJ9"/>
<dbReference type="InterPro" id="IPR002048">
    <property type="entry name" value="EF_hand_dom"/>
</dbReference>
<feature type="region of interest" description="Disordered" evidence="3">
    <location>
        <begin position="863"/>
        <end position="882"/>
    </location>
</feature>
<gene>
    <name evidence="6" type="ORF">C1SCF055_LOCUS30551</name>
</gene>
<dbReference type="PROSITE" id="PS50022">
    <property type="entry name" value="FA58C_3"/>
    <property type="match status" value="1"/>
</dbReference>
<dbReference type="InterPro" id="IPR011992">
    <property type="entry name" value="EF-hand-dom_pair"/>
</dbReference>
<evidence type="ECO:0000256" key="2">
    <source>
        <dbReference type="SAM" id="Coils"/>
    </source>
</evidence>
<evidence type="ECO:0000259" key="5">
    <source>
        <dbReference type="PROSITE" id="PS50222"/>
    </source>
</evidence>
<evidence type="ECO:0000256" key="1">
    <source>
        <dbReference type="ARBA" id="ARBA00022837"/>
    </source>
</evidence>
<dbReference type="PANTHER" id="PTHR24543">
    <property type="entry name" value="MULTICOPPER OXIDASE-RELATED"/>
    <property type="match status" value="1"/>
</dbReference>
<dbReference type="InterPro" id="IPR008979">
    <property type="entry name" value="Galactose-bd-like_sf"/>
</dbReference>
<keyword evidence="1" id="KW-0106">Calcium</keyword>
<dbReference type="Proteomes" id="UP001152797">
    <property type="component" value="Unassembled WGS sequence"/>
</dbReference>
<keyword evidence="2" id="KW-0175">Coiled coil</keyword>
<feature type="region of interest" description="Disordered" evidence="3">
    <location>
        <begin position="505"/>
        <end position="527"/>
    </location>
</feature>
<feature type="domain" description="F5/8 type C" evidence="4">
    <location>
        <begin position="677"/>
        <end position="840"/>
    </location>
</feature>
<proteinExistence type="predicted"/>
<dbReference type="SUPFAM" id="SSF47473">
    <property type="entry name" value="EF-hand"/>
    <property type="match status" value="1"/>
</dbReference>
<reference evidence="6" key="1">
    <citation type="submission" date="2022-10" db="EMBL/GenBank/DDBJ databases">
        <authorList>
            <person name="Chen Y."/>
            <person name="Dougan E. K."/>
            <person name="Chan C."/>
            <person name="Rhodes N."/>
            <person name="Thang M."/>
        </authorList>
    </citation>
    <scope>NUCLEOTIDE SEQUENCE</scope>
</reference>
<evidence type="ECO:0000313" key="6">
    <source>
        <dbReference type="EMBL" id="CAI4004780.1"/>
    </source>
</evidence>
<sequence>MAPRVTKEAEARRLLNEPMGNLRELRTALDLLGMDKDRLHISGPLEVDDHKVELPVEPYSDCDILWRENGTYVVNPKVPPLPQKISFNKEELQRLQCVLVERDKYLTVRERWEGRHVKPKTVTYRFAEEALKDLKFHKVRTAKESYWEVCKVRDFPKEVKDLQPEELEKTLQDLGPKQVGAANAAKIMPGQRLIEIEIALPDPRQLKLIRSETVELDDIKDLKWDTIKVEDMAEIPNCFSDWDCAAADAGLPFPCRLKIDLVAPGSRVVGICDKTKKHILQMLSCNSCKHCALFPKGAEATDAASKAEQHPPGATPAKKVEHVPTHTVEVQHVSLDELEKLQNNGQDVFLIKFERPPRERISRSEAAVRHRHFTEEFAEGWKDDLFLFETWLASKALSPNHLKFVFRKLLESVRKEITEFERKKTHRFQSLLSKSIRLVDLKSRLEKAKAEHSITAQKQDRSKDLSAELKVIEQELKFLLDQVPPSFLKDLKDLSHEFAKRGDQLSKGVMMPEPNESQSRRSRSMQAAPVMRVSSMREATMMLEENFGQSMPLDERKRLTDAFEHLEKVSSQYEKELKGRAKKHGVTDEHHEDGRLSFKEFEREMIRGGVNWLGREELQHLFDSMDADGSGKLNLGELQCTAIRLTDLADRVQRFYEENEGMSAENCLLEFGHLLQMGSDLVGSQTRPLIPDCYISASSWHLNHPEHGFGQMWRSRLDSDESCWIASDTDKNPWLQWRFPSRREIRAVATKGNPNAAFWVTSFKIRYWEDEIEDDEPIPDDDPRWKEYQLKKHVVTLEGNFDMNTRKDNFLVPFVASCVRICPKDKHGPCYSMRASLYGSFRPPPQTSERDFELFCTNFKGLSQSQPPAKSMPPTRLILKRP</sequence>
<dbReference type="OrthoDB" id="6071166at2759"/>
<evidence type="ECO:0000313" key="9">
    <source>
        <dbReference type="Proteomes" id="UP001152797"/>
    </source>
</evidence>
<dbReference type="Pfam" id="PF00754">
    <property type="entry name" value="F5_F8_type_C"/>
    <property type="match status" value="1"/>
</dbReference>
<accession>A0A9P1GBJ9</accession>
<evidence type="ECO:0000256" key="3">
    <source>
        <dbReference type="SAM" id="MobiDB-lite"/>
    </source>
</evidence>